<gene>
    <name evidence="1" type="ORF">KVA01_07660</name>
</gene>
<comment type="caution">
    <text evidence="1">The sequence shown here is derived from an EMBL/GenBank/DDBJ whole genome shotgun (WGS) entry which is preliminary data.</text>
</comment>
<proteinExistence type="predicted"/>
<protein>
    <submittedName>
        <fullName evidence="1">Transcriptional regulator</fullName>
    </submittedName>
</protein>
<sequence length="210" mass="22305">MFVLTIDRRASRADASAQNIAALRESLQRALPRPLLGWDVSAGDELQALYDDAALALRAVLHLADAGTWHVGLGIGAVDSPLGASVRETTGPAFVAARDAVGQAKERETPVVRGGEWAERAGTVLDLVCAVRARRTPSGAEAAGLADLGRTQQEMAHTLGIAQSSVSRRLGAALWQQEHAVHDVLVDLFELADTPRHPMTADHEDRGGRS</sequence>
<organism evidence="1 2">
    <name type="scientific">Kocuria varians</name>
    <name type="common">Micrococcus varians</name>
    <dbReference type="NCBI Taxonomy" id="1272"/>
    <lineage>
        <taxon>Bacteria</taxon>
        <taxon>Bacillati</taxon>
        <taxon>Actinomycetota</taxon>
        <taxon>Actinomycetes</taxon>
        <taxon>Micrococcales</taxon>
        <taxon>Micrococcaceae</taxon>
        <taxon>Kocuria</taxon>
    </lineage>
</organism>
<name>A0A4Y4D0E8_KOCVA</name>
<dbReference type="AlphaFoldDB" id="A0A4Y4D0E8"/>
<dbReference type="Proteomes" id="UP000315730">
    <property type="component" value="Unassembled WGS sequence"/>
</dbReference>
<dbReference type="STRING" id="1272.GCA_900014985_00287"/>
<evidence type="ECO:0000313" key="2">
    <source>
        <dbReference type="Proteomes" id="UP000315730"/>
    </source>
</evidence>
<reference evidence="1 2" key="1">
    <citation type="submission" date="2019-06" db="EMBL/GenBank/DDBJ databases">
        <title>Whole genome shotgun sequence of Kocuria varians NBRC 15358.</title>
        <authorList>
            <person name="Hosoyama A."/>
            <person name="Uohara A."/>
            <person name="Ohji S."/>
            <person name="Ichikawa N."/>
        </authorList>
    </citation>
    <scope>NUCLEOTIDE SEQUENCE [LARGE SCALE GENOMIC DNA]</scope>
    <source>
        <strain evidence="1 2">NBRC 15358</strain>
    </source>
</reference>
<evidence type="ECO:0000313" key="1">
    <source>
        <dbReference type="EMBL" id="GEC98611.1"/>
    </source>
</evidence>
<dbReference type="EMBL" id="BJNW01000005">
    <property type="protein sequence ID" value="GEC98611.1"/>
    <property type="molecule type" value="Genomic_DNA"/>
</dbReference>
<dbReference type="RefSeq" id="WP_068467187.1">
    <property type="nucleotide sequence ID" value="NZ_BJNW01000005.1"/>
</dbReference>
<accession>A0A4Y4D0E8</accession>
<keyword evidence="2" id="KW-1185">Reference proteome</keyword>
<dbReference type="OrthoDB" id="5184241at2"/>